<protein>
    <submittedName>
        <fullName evidence="1">Uncharacterized protein</fullName>
    </submittedName>
</protein>
<reference evidence="1 2" key="2">
    <citation type="journal article" date="2022" name="Mol. Ecol. Resour.">
        <title>The genomes of chicory, endive, great burdock and yacon provide insights into Asteraceae paleo-polyploidization history and plant inulin production.</title>
        <authorList>
            <person name="Fan W."/>
            <person name="Wang S."/>
            <person name="Wang H."/>
            <person name="Wang A."/>
            <person name="Jiang F."/>
            <person name="Liu H."/>
            <person name="Zhao H."/>
            <person name="Xu D."/>
            <person name="Zhang Y."/>
        </authorList>
    </citation>
    <scope>NUCLEOTIDE SEQUENCE [LARGE SCALE GENOMIC DNA]</scope>
    <source>
        <strain evidence="2">cv. Punajuju</strain>
        <tissue evidence="1">Leaves</tissue>
    </source>
</reference>
<comment type="caution">
    <text evidence="1">The sequence shown here is derived from an EMBL/GenBank/DDBJ whole genome shotgun (WGS) entry which is preliminary data.</text>
</comment>
<gene>
    <name evidence="1" type="ORF">L2E82_29561</name>
</gene>
<name>A0ACB9CXW2_CICIN</name>
<keyword evidence="2" id="KW-1185">Reference proteome</keyword>
<evidence type="ECO:0000313" key="1">
    <source>
        <dbReference type="EMBL" id="KAI3739164.1"/>
    </source>
</evidence>
<reference evidence="2" key="1">
    <citation type="journal article" date="2022" name="Mol. Ecol. Resour.">
        <title>The genomes of chicory, endive, great burdock and yacon provide insights into Asteraceae palaeo-polyploidization history and plant inulin production.</title>
        <authorList>
            <person name="Fan W."/>
            <person name="Wang S."/>
            <person name="Wang H."/>
            <person name="Wang A."/>
            <person name="Jiang F."/>
            <person name="Liu H."/>
            <person name="Zhao H."/>
            <person name="Xu D."/>
            <person name="Zhang Y."/>
        </authorList>
    </citation>
    <scope>NUCLEOTIDE SEQUENCE [LARGE SCALE GENOMIC DNA]</scope>
    <source>
        <strain evidence="2">cv. Punajuju</strain>
    </source>
</reference>
<evidence type="ECO:0000313" key="2">
    <source>
        <dbReference type="Proteomes" id="UP001055811"/>
    </source>
</evidence>
<organism evidence="1 2">
    <name type="scientific">Cichorium intybus</name>
    <name type="common">Chicory</name>
    <dbReference type="NCBI Taxonomy" id="13427"/>
    <lineage>
        <taxon>Eukaryota</taxon>
        <taxon>Viridiplantae</taxon>
        <taxon>Streptophyta</taxon>
        <taxon>Embryophyta</taxon>
        <taxon>Tracheophyta</taxon>
        <taxon>Spermatophyta</taxon>
        <taxon>Magnoliopsida</taxon>
        <taxon>eudicotyledons</taxon>
        <taxon>Gunneridae</taxon>
        <taxon>Pentapetalae</taxon>
        <taxon>asterids</taxon>
        <taxon>campanulids</taxon>
        <taxon>Asterales</taxon>
        <taxon>Asteraceae</taxon>
        <taxon>Cichorioideae</taxon>
        <taxon>Cichorieae</taxon>
        <taxon>Cichoriinae</taxon>
        <taxon>Cichorium</taxon>
    </lineage>
</organism>
<sequence length="103" mass="11484">MDILPLSKMLLERLEQKMMMKKGSKLTCQKPSAKALSLWHLRRLCEEFLSTSTSAHVHVGDLCVICALHDTFKALNMASTDSKSQPVAHTSLRIALSNLGIEF</sequence>
<accession>A0ACB9CXW2</accession>
<dbReference type="Proteomes" id="UP001055811">
    <property type="component" value="Linkage Group LG05"/>
</dbReference>
<dbReference type="EMBL" id="CM042013">
    <property type="protein sequence ID" value="KAI3739164.1"/>
    <property type="molecule type" value="Genomic_DNA"/>
</dbReference>
<proteinExistence type="predicted"/>